<dbReference type="GO" id="GO:0004252">
    <property type="term" value="F:serine-type endopeptidase activity"/>
    <property type="evidence" value="ECO:0007669"/>
    <property type="project" value="InterPro"/>
</dbReference>
<protein>
    <submittedName>
        <fullName evidence="7">Subtilase family protein</fullName>
    </submittedName>
</protein>
<dbReference type="EMBL" id="FOYM01000055">
    <property type="protein sequence ID" value="SFR18261.1"/>
    <property type="molecule type" value="Genomic_DNA"/>
</dbReference>
<evidence type="ECO:0000259" key="6">
    <source>
        <dbReference type="Pfam" id="PF00082"/>
    </source>
</evidence>
<evidence type="ECO:0000256" key="1">
    <source>
        <dbReference type="ARBA" id="ARBA00011073"/>
    </source>
</evidence>
<dbReference type="InterPro" id="IPR036852">
    <property type="entry name" value="Peptidase_S8/S53_dom_sf"/>
</dbReference>
<dbReference type="AlphaFoldDB" id="A0A1I6EL34"/>
<dbReference type="InterPro" id="IPR050131">
    <property type="entry name" value="Peptidase_S8_subtilisin-like"/>
</dbReference>
<dbReference type="Proteomes" id="UP000199584">
    <property type="component" value="Unassembled WGS sequence"/>
</dbReference>
<dbReference type="InterPro" id="IPR022398">
    <property type="entry name" value="Peptidase_S8_His-AS"/>
</dbReference>
<evidence type="ECO:0000313" key="7">
    <source>
        <dbReference type="EMBL" id="SFR18261.1"/>
    </source>
</evidence>
<dbReference type="PANTHER" id="PTHR43806">
    <property type="entry name" value="PEPTIDASE S8"/>
    <property type="match status" value="1"/>
</dbReference>
<feature type="domain" description="Peptidase S8/S53" evidence="6">
    <location>
        <begin position="1"/>
        <end position="164"/>
    </location>
</feature>
<evidence type="ECO:0000256" key="2">
    <source>
        <dbReference type="ARBA" id="ARBA00022670"/>
    </source>
</evidence>
<dbReference type="InterPro" id="IPR000209">
    <property type="entry name" value="Peptidase_S8/S53_dom"/>
</dbReference>
<keyword evidence="8" id="KW-1185">Reference proteome</keyword>
<keyword evidence="2" id="KW-0645">Protease</keyword>
<name>A0A1I6EL34_9FIRM</name>
<keyword evidence="4" id="KW-0720">Serine protease</keyword>
<comment type="similarity">
    <text evidence="1 5">Belongs to the peptidase S8 family.</text>
</comment>
<evidence type="ECO:0000313" key="8">
    <source>
        <dbReference type="Proteomes" id="UP000199584"/>
    </source>
</evidence>
<comment type="caution">
    <text evidence="5">Lacks conserved residue(s) required for the propagation of feature annotation.</text>
</comment>
<dbReference type="InterPro" id="IPR034202">
    <property type="entry name" value="Subtilisin_Carlsberg-like"/>
</dbReference>
<dbReference type="GO" id="GO:0006508">
    <property type="term" value="P:proteolysis"/>
    <property type="evidence" value="ECO:0007669"/>
    <property type="project" value="UniProtKB-KW"/>
</dbReference>
<gene>
    <name evidence="7" type="ORF">SAMN05660706_1551</name>
</gene>
<dbReference type="SUPFAM" id="SSF52743">
    <property type="entry name" value="Subtilisin-like"/>
    <property type="match status" value="1"/>
</dbReference>
<dbReference type="Gene3D" id="3.40.50.200">
    <property type="entry name" value="Peptidase S8/S53 domain"/>
    <property type="match status" value="1"/>
</dbReference>
<dbReference type="STRING" id="39060.SAMN05660706_1551"/>
<reference evidence="8" key="1">
    <citation type="submission" date="2016-10" db="EMBL/GenBank/DDBJ databases">
        <authorList>
            <person name="Varghese N."/>
            <person name="Submissions S."/>
        </authorList>
    </citation>
    <scope>NUCLEOTIDE SEQUENCE [LARGE SCALE GENOMIC DNA]</scope>
    <source>
        <strain evidence="8">DSM 3669</strain>
    </source>
</reference>
<proteinExistence type="inferred from homology"/>
<dbReference type="Pfam" id="PF00082">
    <property type="entry name" value="Peptidase_S8"/>
    <property type="match status" value="1"/>
</dbReference>
<accession>A0A1I6EL34</accession>
<keyword evidence="3" id="KW-0378">Hydrolase</keyword>
<evidence type="ECO:0000256" key="3">
    <source>
        <dbReference type="ARBA" id="ARBA00022801"/>
    </source>
</evidence>
<dbReference type="PROSITE" id="PS51892">
    <property type="entry name" value="SUBTILASE"/>
    <property type="match status" value="1"/>
</dbReference>
<sequence>MDTGIDLSHPDLLANIKGGYNAIKPNKSPADDNGHGTHVAGIIAAVNDNIGVVGVAPQAELYAVKVLSANGSGYLSDIIEGLEWCITNNMQVINMSLGTSSEVQSFHDAVIKVYNAGIVMVAAAGNSGPGDNTVEYPAKYEEVIAVSATSDNDAIASFSSRGPDR</sequence>
<organism evidence="7 8">
    <name type="scientific">Desulfoscipio geothermicus DSM 3669</name>
    <dbReference type="NCBI Taxonomy" id="1121426"/>
    <lineage>
        <taxon>Bacteria</taxon>
        <taxon>Bacillati</taxon>
        <taxon>Bacillota</taxon>
        <taxon>Clostridia</taxon>
        <taxon>Eubacteriales</taxon>
        <taxon>Desulfallaceae</taxon>
        <taxon>Desulfoscipio</taxon>
    </lineage>
</organism>
<evidence type="ECO:0000256" key="5">
    <source>
        <dbReference type="PROSITE-ProRule" id="PRU01240"/>
    </source>
</evidence>
<dbReference type="PANTHER" id="PTHR43806:SF11">
    <property type="entry name" value="CEREVISIN-RELATED"/>
    <property type="match status" value="1"/>
</dbReference>
<dbReference type="CDD" id="cd07477">
    <property type="entry name" value="Peptidases_S8_Subtilisin_subset"/>
    <property type="match status" value="1"/>
</dbReference>
<dbReference type="PROSITE" id="PS00137">
    <property type="entry name" value="SUBTILASE_HIS"/>
    <property type="match status" value="1"/>
</dbReference>
<evidence type="ECO:0000256" key="4">
    <source>
        <dbReference type="ARBA" id="ARBA00022825"/>
    </source>
</evidence>